<protein>
    <submittedName>
        <fullName evidence="1">Uncharacterized protein</fullName>
    </submittedName>
</protein>
<evidence type="ECO:0000313" key="1">
    <source>
        <dbReference type="EMBL" id="KTB35121.1"/>
    </source>
</evidence>
<comment type="caution">
    <text evidence="1">The sequence shown here is derived from an EMBL/GenBank/DDBJ whole genome shotgun (WGS) entry which is preliminary data.</text>
</comment>
<dbReference type="AlphaFoldDB" id="A0A0W0FFQ5"/>
<name>A0A0W0FFQ5_MONRR</name>
<sequence length="36" mass="3876">MPTNVIFISLTSVESVFTSSIPFFKAANSSSILLLL</sequence>
<evidence type="ECO:0000313" key="2">
    <source>
        <dbReference type="Proteomes" id="UP000054988"/>
    </source>
</evidence>
<accession>A0A0W0FFQ5</accession>
<organism evidence="1 2">
    <name type="scientific">Moniliophthora roreri</name>
    <name type="common">Frosty pod rot fungus</name>
    <name type="synonym">Monilia roreri</name>
    <dbReference type="NCBI Taxonomy" id="221103"/>
    <lineage>
        <taxon>Eukaryota</taxon>
        <taxon>Fungi</taxon>
        <taxon>Dikarya</taxon>
        <taxon>Basidiomycota</taxon>
        <taxon>Agaricomycotina</taxon>
        <taxon>Agaricomycetes</taxon>
        <taxon>Agaricomycetidae</taxon>
        <taxon>Agaricales</taxon>
        <taxon>Marasmiineae</taxon>
        <taxon>Marasmiaceae</taxon>
        <taxon>Moniliophthora</taxon>
    </lineage>
</organism>
<proteinExistence type="predicted"/>
<gene>
    <name evidence="1" type="ORF">WG66_12301</name>
</gene>
<reference evidence="1 2" key="1">
    <citation type="submission" date="2015-12" db="EMBL/GenBank/DDBJ databases">
        <title>Draft genome sequence of Moniliophthora roreri, the causal agent of frosty pod rot of cacao.</title>
        <authorList>
            <person name="Aime M.C."/>
            <person name="Diaz-Valderrama J.R."/>
            <person name="Kijpornyongpan T."/>
            <person name="Phillips-Mora W."/>
        </authorList>
    </citation>
    <scope>NUCLEOTIDE SEQUENCE [LARGE SCALE GENOMIC DNA]</scope>
    <source>
        <strain evidence="1 2">MCA 2952</strain>
    </source>
</reference>
<dbReference type="EMBL" id="LATX01002016">
    <property type="protein sequence ID" value="KTB35121.1"/>
    <property type="molecule type" value="Genomic_DNA"/>
</dbReference>
<dbReference type="Proteomes" id="UP000054988">
    <property type="component" value="Unassembled WGS sequence"/>
</dbReference>